<reference evidence="8 9" key="1">
    <citation type="submission" date="2020-04" db="EMBL/GenBank/DDBJ databases">
        <authorList>
            <person name="Alioto T."/>
            <person name="Alioto T."/>
            <person name="Gomez Garrido J."/>
        </authorList>
    </citation>
    <scope>NUCLEOTIDE SEQUENCE [LARGE SCALE GENOMIC DNA]</scope>
</reference>
<organism evidence="8 9">
    <name type="scientific">Cloeon dipterum</name>
    <dbReference type="NCBI Taxonomy" id="197152"/>
    <lineage>
        <taxon>Eukaryota</taxon>
        <taxon>Metazoa</taxon>
        <taxon>Ecdysozoa</taxon>
        <taxon>Arthropoda</taxon>
        <taxon>Hexapoda</taxon>
        <taxon>Insecta</taxon>
        <taxon>Pterygota</taxon>
        <taxon>Palaeoptera</taxon>
        <taxon>Ephemeroptera</taxon>
        <taxon>Pisciforma</taxon>
        <taxon>Baetidae</taxon>
        <taxon>Cloeon</taxon>
    </lineage>
</organism>
<dbReference type="PANTHER" id="PTHR24379">
    <property type="entry name" value="KRAB AND ZINC FINGER DOMAIN-CONTAINING"/>
    <property type="match status" value="1"/>
</dbReference>
<keyword evidence="4" id="KW-0862">Zinc</keyword>
<feature type="domain" description="C2H2-type" evidence="7">
    <location>
        <begin position="183"/>
        <end position="211"/>
    </location>
</feature>
<dbReference type="SUPFAM" id="SSF57667">
    <property type="entry name" value="beta-beta-alpha zinc fingers"/>
    <property type="match status" value="2"/>
</dbReference>
<dbReference type="PROSITE" id="PS00028">
    <property type="entry name" value="ZINC_FINGER_C2H2_1"/>
    <property type="match status" value="6"/>
</dbReference>
<dbReference type="GO" id="GO:0008270">
    <property type="term" value="F:zinc ion binding"/>
    <property type="evidence" value="ECO:0007669"/>
    <property type="project" value="UniProtKB-KW"/>
</dbReference>
<dbReference type="Proteomes" id="UP000494165">
    <property type="component" value="Unassembled WGS sequence"/>
</dbReference>
<keyword evidence="2" id="KW-0677">Repeat</keyword>
<feature type="domain" description="C2H2-type" evidence="7">
    <location>
        <begin position="408"/>
        <end position="436"/>
    </location>
</feature>
<evidence type="ECO:0000256" key="6">
    <source>
        <dbReference type="SAM" id="MobiDB-lite"/>
    </source>
</evidence>
<dbReference type="InterPro" id="IPR013087">
    <property type="entry name" value="Znf_C2H2_type"/>
</dbReference>
<evidence type="ECO:0000313" key="8">
    <source>
        <dbReference type="EMBL" id="CAB3359642.1"/>
    </source>
</evidence>
<feature type="region of interest" description="Disordered" evidence="6">
    <location>
        <begin position="31"/>
        <end position="66"/>
    </location>
</feature>
<evidence type="ECO:0000256" key="2">
    <source>
        <dbReference type="ARBA" id="ARBA00022737"/>
    </source>
</evidence>
<keyword evidence="9" id="KW-1185">Reference proteome</keyword>
<name>A0A8S1BXS5_9INSE</name>
<evidence type="ECO:0000256" key="3">
    <source>
        <dbReference type="ARBA" id="ARBA00022771"/>
    </source>
</evidence>
<dbReference type="OrthoDB" id="5860767at2759"/>
<keyword evidence="1" id="KW-0479">Metal-binding</keyword>
<evidence type="ECO:0000256" key="1">
    <source>
        <dbReference type="ARBA" id="ARBA00022723"/>
    </source>
</evidence>
<feature type="domain" description="C2H2-type" evidence="7">
    <location>
        <begin position="152"/>
        <end position="180"/>
    </location>
</feature>
<evidence type="ECO:0000259" key="7">
    <source>
        <dbReference type="PROSITE" id="PS50157"/>
    </source>
</evidence>
<evidence type="ECO:0000256" key="4">
    <source>
        <dbReference type="ARBA" id="ARBA00022833"/>
    </source>
</evidence>
<dbReference type="Gene3D" id="3.30.160.60">
    <property type="entry name" value="Classic Zinc Finger"/>
    <property type="match status" value="4"/>
</dbReference>
<dbReference type="PROSITE" id="PS50157">
    <property type="entry name" value="ZINC_FINGER_C2H2_2"/>
    <property type="match status" value="5"/>
</dbReference>
<evidence type="ECO:0000256" key="5">
    <source>
        <dbReference type="PROSITE-ProRule" id="PRU00042"/>
    </source>
</evidence>
<gene>
    <name evidence="8" type="ORF">CLODIP_2_CD07982</name>
</gene>
<sequence length="951" mass="107458">MIKTEYSNDSDLYVNQLSPLIEEDSFSVKEEPTYSISPPASPRPASLSGIGSSSPRKRKNHNQGSPLDVSLDPYILSEDIVCFFCQEKGPRKTFFQEHMNSKTCDLCKKIFSCAGLLRNHQLSCTNGAAILQEKDFLVATEPANVPTLATSLRCMFCSEVFNAKPSLFEHMGKVHNKTSNSVFKCGECNKNVIGTLTLQQHMVNVHAFKEHAQFRLMHNANGIANVLPADSIAVKCESCGAVVSERTLEAHMSENHPNLTTKSTEVFPCKNCDFAAKSQSDLTEHNVKQHPGYEPFKCDACTATFQSEIPYMYHVCHKRAKETCVDCSLDMYGFFLPLHRTVQDHKPDCRNPPKCQTMMKMHELSSVFCKLCKIKLCSTEDLVVHTAKTHSQEHAVQLLGLQNKALGHLCKKCQVYFPSEQSLENHRTVFHVNPNQHACRFCGLLSGSLSNLQKHLDVVHQLHGRGHHCQTCNLFFFVYAEFKQHKKRNKCREPRYESCAKRLRRNMIKKLKSSNMFPGNEEIYCSICNLRYSSIIRLEEHVLVVHNALMPQNCMICDKNSTSVMDMLKHVLFYHLLRPEFAEEVVSRSREKTKCNICLQEMLKVDVKKHLEVRHKDDLIVLLTARIQSSSQTPSMFECEYCEKSFTETKLLLAHFTEIHLENVANICIYCREYCSKWNNVTTHINANHSKQPNSCILCKCDVSPYDAVSHYAKHMDEIKNSEGICTANSLAQPAVPRESDVEAAAVRVAEQEGSALQAVADSTTPAAADSLECVFCKVVMPTGDVAQHITDAHFPKSEELQAKTLSSPMDLPKCVFCDMHCSTGEMARHIVEVHFPKLQEESSKERPKGQKVKCQFCSATILVNNMRRHIKNVHKELLSETNQETNLPAGNTCRSKRTKKTIWSMCTICHKWMHPGGLNRHTSEVHGMSPLKSGAAEVKLEYDEEDALSI</sequence>
<dbReference type="SMART" id="SM00355">
    <property type="entry name" value="ZnF_C2H2"/>
    <property type="match status" value="20"/>
</dbReference>
<dbReference type="EMBL" id="CADEPI010000002">
    <property type="protein sequence ID" value="CAB3359642.1"/>
    <property type="molecule type" value="Genomic_DNA"/>
</dbReference>
<dbReference type="PANTHER" id="PTHR24379:SF121">
    <property type="entry name" value="C2H2-TYPE DOMAIN-CONTAINING PROTEIN"/>
    <property type="match status" value="1"/>
</dbReference>
<dbReference type="AlphaFoldDB" id="A0A8S1BXS5"/>
<dbReference type="InterPro" id="IPR036236">
    <property type="entry name" value="Znf_C2H2_sf"/>
</dbReference>
<keyword evidence="3 5" id="KW-0863">Zinc-finger</keyword>
<evidence type="ECO:0000313" key="9">
    <source>
        <dbReference type="Proteomes" id="UP000494165"/>
    </source>
</evidence>
<feature type="domain" description="C2H2-type" evidence="7">
    <location>
        <begin position="637"/>
        <end position="665"/>
    </location>
</feature>
<feature type="compositionally biased region" description="Low complexity" evidence="6">
    <location>
        <begin position="35"/>
        <end position="48"/>
    </location>
</feature>
<protein>
    <recommendedName>
        <fullName evidence="7">C2H2-type domain-containing protein</fullName>
    </recommendedName>
</protein>
<accession>A0A8S1BXS5</accession>
<feature type="domain" description="C2H2-type" evidence="7">
    <location>
        <begin position="267"/>
        <end position="295"/>
    </location>
</feature>
<comment type="caution">
    <text evidence="8">The sequence shown here is derived from an EMBL/GenBank/DDBJ whole genome shotgun (WGS) entry which is preliminary data.</text>
</comment>
<proteinExistence type="predicted"/>